<sequence length="159" mass="17858">MAIAPQISQFVMNRQMVRALDKLDDGKANGSAPVQSFNVPEPFRMFNVELHFDHPYWAVIKCDMDGPRFDNTHPDVNDYLRSYQRSIEELEKLVAAFKAVAFPGAPEQSSGSSTAQQVNKTIAPPADAIEEIKKYKALMEDGIISQQEFDAKKRQLLGI</sequence>
<dbReference type="STRING" id="656914.SAMN00017405_0675"/>
<dbReference type="EMBL" id="FWWT01000016">
    <property type="protein sequence ID" value="SMB89894.1"/>
    <property type="molecule type" value="Genomic_DNA"/>
</dbReference>
<reference evidence="2 3" key="1">
    <citation type="submission" date="2017-04" db="EMBL/GenBank/DDBJ databases">
        <authorList>
            <person name="Afonso C.L."/>
            <person name="Miller P.J."/>
            <person name="Scott M.A."/>
            <person name="Spackman E."/>
            <person name="Goraichik I."/>
            <person name="Dimitrov K.M."/>
            <person name="Suarez D.L."/>
            <person name="Swayne D.E."/>
        </authorList>
    </citation>
    <scope>NUCLEOTIDE SEQUENCE [LARGE SCALE GENOMIC DNA]</scope>
    <source>
        <strain evidence="2 3">DSM 11270</strain>
    </source>
</reference>
<dbReference type="InterPro" id="IPR018649">
    <property type="entry name" value="SHOCT"/>
</dbReference>
<evidence type="ECO:0000313" key="3">
    <source>
        <dbReference type="Proteomes" id="UP000192731"/>
    </source>
</evidence>
<proteinExistence type="predicted"/>
<accession>A0A1W1VAA2</accession>
<dbReference type="RefSeq" id="WP_242941945.1">
    <property type="nucleotide sequence ID" value="NZ_FWWT01000016.1"/>
</dbReference>
<name>A0A1W1VAA2_DESTI</name>
<dbReference type="Pfam" id="PF09851">
    <property type="entry name" value="SHOCT"/>
    <property type="match status" value="1"/>
</dbReference>
<dbReference type="Proteomes" id="UP000192731">
    <property type="component" value="Unassembled WGS sequence"/>
</dbReference>
<feature type="domain" description="SHOCT" evidence="1">
    <location>
        <begin position="130"/>
        <end position="157"/>
    </location>
</feature>
<evidence type="ECO:0000259" key="1">
    <source>
        <dbReference type="Pfam" id="PF09851"/>
    </source>
</evidence>
<protein>
    <submittedName>
        <fullName evidence="2">Short C-terminal domain-containing protein</fullName>
    </submittedName>
</protein>
<dbReference type="AlphaFoldDB" id="A0A1W1VAA2"/>
<gene>
    <name evidence="2" type="ORF">SAMN00017405_0675</name>
</gene>
<evidence type="ECO:0000313" key="2">
    <source>
        <dbReference type="EMBL" id="SMB89894.1"/>
    </source>
</evidence>
<keyword evidence="3" id="KW-1185">Reference proteome</keyword>
<organism evidence="2 3">
    <name type="scientific">Desulfonispora thiosulfatigenes DSM 11270</name>
    <dbReference type="NCBI Taxonomy" id="656914"/>
    <lineage>
        <taxon>Bacteria</taxon>
        <taxon>Bacillati</taxon>
        <taxon>Bacillota</taxon>
        <taxon>Clostridia</taxon>
        <taxon>Eubacteriales</taxon>
        <taxon>Peptococcaceae</taxon>
        <taxon>Desulfonispora</taxon>
    </lineage>
</organism>